<proteinExistence type="predicted"/>
<evidence type="ECO:0000313" key="1">
    <source>
        <dbReference type="EMBL" id="KAF0759968.1"/>
    </source>
</evidence>
<dbReference type="EMBL" id="VUJU01002825">
    <property type="protein sequence ID" value="KAF0759968.1"/>
    <property type="molecule type" value="Genomic_DNA"/>
</dbReference>
<evidence type="ECO:0000313" key="2">
    <source>
        <dbReference type="Proteomes" id="UP000478052"/>
    </source>
</evidence>
<dbReference type="OrthoDB" id="6623406at2759"/>
<comment type="caution">
    <text evidence="1">The sequence shown here is derived from an EMBL/GenBank/DDBJ whole genome shotgun (WGS) entry which is preliminary data.</text>
</comment>
<dbReference type="Proteomes" id="UP000478052">
    <property type="component" value="Unassembled WGS sequence"/>
</dbReference>
<dbReference type="AlphaFoldDB" id="A0A6G0YQA6"/>
<accession>A0A6G0YQA6</accession>
<keyword evidence="2" id="KW-1185">Reference proteome</keyword>
<gene>
    <name evidence="1" type="ORF">FWK35_00009834</name>
</gene>
<reference evidence="1 2" key="1">
    <citation type="submission" date="2019-08" db="EMBL/GenBank/DDBJ databases">
        <title>Whole genome of Aphis craccivora.</title>
        <authorList>
            <person name="Voronova N.V."/>
            <person name="Shulinski R.S."/>
            <person name="Bandarenka Y.V."/>
            <person name="Zhorov D.G."/>
            <person name="Warner D."/>
        </authorList>
    </citation>
    <scope>NUCLEOTIDE SEQUENCE [LARGE SCALE GENOMIC DNA]</scope>
    <source>
        <strain evidence="1">180601</strain>
        <tissue evidence="1">Whole Body</tissue>
    </source>
</reference>
<protein>
    <submittedName>
        <fullName evidence="1">Uncharacterized protein</fullName>
    </submittedName>
</protein>
<organism evidence="1 2">
    <name type="scientific">Aphis craccivora</name>
    <name type="common">Cowpea aphid</name>
    <dbReference type="NCBI Taxonomy" id="307492"/>
    <lineage>
        <taxon>Eukaryota</taxon>
        <taxon>Metazoa</taxon>
        <taxon>Ecdysozoa</taxon>
        <taxon>Arthropoda</taxon>
        <taxon>Hexapoda</taxon>
        <taxon>Insecta</taxon>
        <taxon>Pterygota</taxon>
        <taxon>Neoptera</taxon>
        <taxon>Paraneoptera</taxon>
        <taxon>Hemiptera</taxon>
        <taxon>Sternorrhyncha</taxon>
        <taxon>Aphidomorpha</taxon>
        <taxon>Aphidoidea</taxon>
        <taxon>Aphididae</taxon>
        <taxon>Aphidini</taxon>
        <taxon>Aphis</taxon>
        <taxon>Aphis</taxon>
    </lineage>
</organism>
<sequence length="77" mass="8564">MVDLPSSCVTMSPPSTRCGIDYAGPFITRLPARLTRTTYKSYLALCVCLTTKAVHLELYQLVIYSPSHPSLRRIMGT</sequence>
<name>A0A6G0YQA6_APHCR</name>